<dbReference type="GO" id="GO:0008716">
    <property type="term" value="F:D-alanine-D-alanine ligase activity"/>
    <property type="evidence" value="ECO:0007669"/>
    <property type="project" value="UniProtKB-UniRule"/>
</dbReference>
<feature type="active site" evidence="14">
    <location>
        <position position="184"/>
    </location>
</feature>
<dbReference type="HAMAP" id="MF_00047">
    <property type="entry name" value="Dala_Dala_lig"/>
    <property type="match status" value="1"/>
</dbReference>
<dbReference type="InterPro" id="IPR011761">
    <property type="entry name" value="ATP-grasp"/>
</dbReference>
<dbReference type="Proteomes" id="UP000587760">
    <property type="component" value="Unassembled WGS sequence"/>
</dbReference>
<comment type="cofactor">
    <cofactor evidence="16">
        <name>Mg(2+)</name>
        <dbReference type="ChEBI" id="CHEBI:18420"/>
    </cofactor>
    <cofactor evidence="16">
        <name>Mn(2+)</name>
        <dbReference type="ChEBI" id="CHEBI:29035"/>
    </cofactor>
    <text evidence="16">Binds 2 magnesium or manganese ions per subunit.</text>
</comment>
<comment type="pathway">
    <text evidence="13">Cell wall biogenesis; peptidoglycan biosynthesis.</text>
</comment>
<feature type="active site" evidence="14">
    <location>
        <position position="319"/>
    </location>
</feature>
<feature type="binding site" evidence="16">
    <location>
        <position position="308"/>
    </location>
    <ligand>
        <name>Mg(2+)</name>
        <dbReference type="ChEBI" id="CHEBI:18420"/>
        <label>1</label>
    </ligand>
</feature>
<dbReference type="InterPro" id="IPR016185">
    <property type="entry name" value="PreATP-grasp_dom_sf"/>
</dbReference>
<keyword evidence="8 13" id="KW-0133">Cell shape</keyword>
<feature type="binding site" evidence="16">
    <location>
        <position position="310"/>
    </location>
    <ligand>
        <name>Mg(2+)</name>
        <dbReference type="ChEBI" id="CHEBI:18420"/>
        <label>2</label>
    </ligand>
</feature>
<dbReference type="Pfam" id="PF07478">
    <property type="entry name" value="Dala_Dala_lig_C"/>
    <property type="match status" value="1"/>
</dbReference>
<evidence type="ECO:0000256" key="14">
    <source>
        <dbReference type="PIRSR" id="PIRSR039102-1"/>
    </source>
</evidence>
<evidence type="ECO:0000256" key="12">
    <source>
        <dbReference type="ARBA" id="ARBA00047614"/>
    </source>
</evidence>
<evidence type="ECO:0000256" key="3">
    <source>
        <dbReference type="ARBA" id="ARBA00022598"/>
    </source>
</evidence>
<dbReference type="GO" id="GO:0005524">
    <property type="term" value="F:ATP binding"/>
    <property type="evidence" value="ECO:0007669"/>
    <property type="project" value="UniProtKB-UniRule"/>
</dbReference>
<keyword evidence="7 16" id="KW-0460">Magnesium</keyword>
<dbReference type="RefSeq" id="WP_184747901.1">
    <property type="nucleotide sequence ID" value="NZ_JACHGJ010000007.1"/>
</dbReference>
<accession>A0A841R8P6</accession>
<dbReference type="PIRSF" id="PIRSF039102">
    <property type="entry name" value="Ddl/VanB"/>
    <property type="match status" value="1"/>
</dbReference>
<keyword evidence="13" id="KW-0963">Cytoplasm</keyword>
<evidence type="ECO:0000313" key="19">
    <source>
        <dbReference type="EMBL" id="MBB6481664.1"/>
    </source>
</evidence>
<dbReference type="PANTHER" id="PTHR23132">
    <property type="entry name" value="D-ALANINE--D-ALANINE LIGASE"/>
    <property type="match status" value="1"/>
</dbReference>
<dbReference type="PROSITE" id="PS00844">
    <property type="entry name" value="DALA_DALA_LIGASE_2"/>
    <property type="match status" value="1"/>
</dbReference>
<comment type="function">
    <text evidence="13">Cell wall formation.</text>
</comment>
<comment type="caution">
    <text evidence="19">The sequence shown here is derived from an EMBL/GenBank/DDBJ whole genome shotgun (WGS) entry which is preliminary data.</text>
</comment>
<feature type="binding site" evidence="15">
    <location>
        <begin position="214"/>
        <end position="221"/>
    </location>
    <ligand>
        <name>ATP</name>
        <dbReference type="ChEBI" id="CHEBI:30616"/>
    </ligand>
</feature>
<evidence type="ECO:0000256" key="10">
    <source>
        <dbReference type="ARBA" id="ARBA00023211"/>
    </source>
</evidence>
<keyword evidence="10 16" id="KW-0464">Manganese</keyword>
<feature type="binding site" evidence="15">
    <location>
        <begin position="176"/>
        <end position="178"/>
    </location>
    <ligand>
        <name>ATP</name>
        <dbReference type="ChEBI" id="CHEBI:30616"/>
    </ligand>
</feature>
<evidence type="ECO:0000256" key="4">
    <source>
        <dbReference type="ARBA" id="ARBA00022723"/>
    </source>
</evidence>
<dbReference type="GO" id="GO:0008360">
    <property type="term" value="P:regulation of cell shape"/>
    <property type="evidence" value="ECO:0007669"/>
    <property type="project" value="UniProtKB-KW"/>
</dbReference>
<dbReference type="EC" id="6.3.2.4" evidence="13"/>
<evidence type="ECO:0000256" key="13">
    <source>
        <dbReference type="HAMAP-Rule" id="MF_00047"/>
    </source>
</evidence>
<feature type="binding site" evidence="16">
    <location>
        <position position="295"/>
    </location>
    <ligand>
        <name>Mg(2+)</name>
        <dbReference type="ChEBI" id="CHEBI:18420"/>
        <label>1</label>
    </ligand>
</feature>
<dbReference type="EMBL" id="JACHGJ010000007">
    <property type="protein sequence ID" value="MBB6481664.1"/>
    <property type="molecule type" value="Genomic_DNA"/>
</dbReference>
<evidence type="ECO:0000256" key="9">
    <source>
        <dbReference type="ARBA" id="ARBA00022984"/>
    </source>
</evidence>
<feature type="domain" description="ATP-grasp" evidence="18">
    <location>
        <begin position="134"/>
        <end position="341"/>
    </location>
</feature>
<dbReference type="InterPro" id="IPR005905">
    <property type="entry name" value="D_ala_D_ala"/>
</dbReference>
<dbReference type="NCBIfam" id="NF002528">
    <property type="entry name" value="PRK01966.1-4"/>
    <property type="match status" value="1"/>
</dbReference>
<dbReference type="PANTHER" id="PTHR23132:SF25">
    <property type="entry name" value="D-ALANINE--D-ALANINE LIGASE A"/>
    <property type="match status" value="1"/>
</dbReference>
<dbReference type="GO" id="GO:0071555">
    <property type="term" value="P:cell wall organization"/>
    <property type="evidence" value="ECO:0007669"/>
    <property type="project" value="UniProtKB-KW"/>
</dbReference>
<comment type="catalytic activity">
    <reaction evidence="12 13">
        <text>2 D-alanine + ATP = D-alanyl-D-alanine + ADP + phosphate + H(+)</text>
        <dbReference type="Rhea" id="RHEA:11224"/>
        <dbReference type="ChEBI" id="CHEBI:15378"/>
        <dbReference type="ChEBI" id="CHEBI:30616"/>
        <dbReference type="ChEBI" id="CHEBI:43474"/>
        <dbReference type="ChEBI" id="CHEBI:57416"/>
        <dbReference type="ChEBI" id="CHEBI:57822"/>
        <dbReference type="ChEBI" id="CHEBI:456216"/>
        <dbReference type="EC" id="6.3.2.4"/>
    </reaction>
</comment>
<evidence type="ECO:0000256" key="15">
    <source>
        <dbReference type="PIRSR" id="PIRSR039102-2"/>
    </source>
</evidence>
<dbReference type="GO" id="GO:0009252">
    <property type="term" value="P:peptidoglycan biosynthetic process"/>
    <property type="evidence" value="ECO:0007669"/>
    <property type="project" value="UniProtKB-UniRule"/>
</dbReference>
<protein>
    <recommendedName>
        <fullName evidence="13">D-alanine--D-alanine ligase</fullName>
        <ecNumber evidence="13">6.3.2.4</ecNumber>
    </recommendedName>
    <alternativeName>
        <fullName evidence="13">D-Ala-D-Ala ligase</fullName>
    </alternativeName>
    <alternativeName>
        <fullName evidence="13">D-alanylalanine synthetase</fullName>
    </alternativeName>
</protein>
<evidence type="ECO:0000256" key="16">
    <source>
        <dbReference type="PIRSR" id="PIRSR039102-3"/>
    </source>
</evidence>
<dbReference type="UniPathway" id="UPA00219"/>
<feature type="binding site" evidence="16">
    <location>
        <position position="308"/>
    </location>
    <ligand>
        <name>Mg(2+)</name>
        <dbReference type="ChEBI" id="CHEBI:18420"/>
        <label>2</label>
    </ligand>
</feature>
<keyword evidence="20" id="KW-1185">Reference proteome</keyword>
<name>A0A841R8P6_9SPIO</name>
<dbReference type="Gene3D" id="3.30.470.20">
    <property type="entry name" value="ATP-grasp fold, B domain"/>
    <property type="match status" value="1"/>
</dbReference>
<dbReference type="Gene3D" id="3.30.1490.20">
    <property type="entry name" value="ATP-grasp fold, A domain"/>
    <property type="match status" value="1"/>
</dbReference>
<dbReference type="SUPFAM" id="SSF56059">
    <property type="entry name" value="Glutathione synthetase ATP-binding domain-like"/>
    <property type="match status" value="1"/>
</dbReference>
<comment type="cofactor">
    <cofactor evidence="1">
        <name>Mn(2+)</name>
        <dbReference type="ChEBI" id="CHEBI:29035"/>
    </cofactor>
</comment>
<comment type="subcellular location">
    <subcellularLocation>
        <location evidence="13">Cytoplasm</location>
    </subcellularLocation>
</comment>
<dbReference type="Pfam" id="PF01820">
    <property type="entry name" value="Dala_Dala_lig_N"/>
    <property type="match status" value="1"/>
</dbReference>
<dbReference type="AlphaFoldDB" id="A0A841R8P6"/>
<comment type="similarity">
    <text evidence="2 13">Belongs to the D-alanine--D-alanine ligase family.</text>
</comment>
<evidence type="ECO:0000256" key="8">
    <source>
        <dbReference type="ARBA" id="ARBA00022960"/>
    </source>
</evidence>
<dbReference type="PROSITE" id="PS50975">
    <property type="entry name" value="ATP_GRASP"/>
    <property type="match status" value="1"/>
</dbReference>
<dbReference type="InterPro" id="IPR011095">
    <property type="entry name" value="Dala_Dala_lig_C"/>
</dbReference>
<keyword evidence="6 17" id="KW-0067">ATP-binding</keyword>
<evidence type="ECO:0000259" key="18">
    <source>
        <dbReference type="PROSITE" id="PS50975"/>
    </source>
</evidence>
<keyword evidence="9 13" id="KW-0573">Peptidoglycan synthesis</keyword>
<evidence type="ECO:0000256" key="11">
    <source>
        <dbReference type="ARBA" id="ARBA00023316"/>
    </source>
</evidence>
<feature type="binding site" evidence="15">
    <location>
        <begin position="307"/>
        <end position="308"/>
    </location>
    <ligand>
        <name>ATP</name>
        <dbReference type="ChEBI" id="CHEBI:30616"/>
    </ligand>
</feature>
<dbReference type="NCBIfam" id="TIGR01205">
    <property type="entry name" value="D_ala_D_alaTIGR"/>
    <property type="match status" value="1"/>
</dbReference>
<dbReference type="SUPFAM" id="SSF52440">
    <property type="entry name" value="PreATP-grasp domain"/>
    <property type="match status" value="1"/>
</dbReference>
<dbReference type="InterPro" id="IPR000291">
    <property type="entry name" value="D-Ala_lig_Van_CS"/>
</dbReference>
<reference evidence="19 20" key="1">
    <citation type="submission" date="2020-08" db="EMBL/GenBank/DDBJ databases">
        <title>Genomic Encyclopedia of Type Strains, Phase IV (KMG-IV): sequencing the most valuable type-strain genomes for metagenomic binning, comparative biology and taxonomic classification.</title>
        <authorList>
            <person name="Goeker M."/>
        </authorList>
    </citation>
    <scope>NUCLEOTIDE SEQUENCE [LARGE SCALE GENOMIC DNA]</scope>
    <source>
        <strain evidence="19 20">DSM 2461</strain>
    </source>
</reference>
<gene>
    <name evidence="13" type="primary">ddl</name>
    <name evidence="19" type="ORF">HNR50_003344</name>
</gene>
<evidence type="ECO:0000256" key="17">
    <source>
        <dbReference type="PROSITE-ProRule" id="PRU00409"/>
    </source>
</evidence>
<keyword evidence="11 13" id="KW-0961">Cell wall biogenesis/degradation</keyword>
<evidence type="ECO:0000256" key="6">
    <source>
        <dbReference type="ARBA" id="ARBA00022840"/>
    </source>
</evidence>
<feature type="active site" evidence="14">
    <location>
        <position position="15"/>
    </location>
</feature>
<dbReference type="FunFam" id="3.30.470.20:FF:000008">
    <property type="entry name" value="D-alanine--D-alanine ligase"/>
    <property type="match status" value="1"/>
</dbReference>
<dbReference type="Gene3D" id="3.40.50.20">
    <property type="match status" value="1"/>
</dbReference>
<evidence type="ECO:0000256" key="1">
    <source>
        <dbReference type="ARBA" id="ARBA00001936"/>
    </source>
</evidence>
<feature type="binding site" evidence="15">
    <location>
        <begin position="184"/>
        <end position="185"/>
    </location>
    <ligand>
        <name>ATP</name>
        <dbReference type="ChEBI" id="CHEBI:30616"/>
    </ligand>
</feature>
<dbReference type="PROSITE" id="PS00843">
    <property type="entry name" value="DALA_DALA_LIGASE_1"/>
    <property type="match status" value="1"/>
</dbReference>
<dbReference type="GO" id="GO:0005829">
    <property type="term" value="C:cytosol"/>
    <property type="evidence" value="ECO:0007669"/>
    <property type="project" value="TreeGrafter"/>
</dbReference>
<keyword evidence="4 16" id="KW-0479">Metal-binding</keyword>
<organism evidence="19 20">
    <name type="scientific">Spirochaeta isovalerica</name>
    <dbReference type="NCBI Taxonomy" id="150"/>
    <lineage>
        <taxon>Bacteria</taxon>
        <taxon>Pseudomonadati</taxon>
        <taxon>Spirochaetota</taxon>
        <taxon>Spirochaetia</taxon>
        <taxon>Spirochaetales</taxon>
        <taxon>Spirochaetaceae</taxon>
        <taxon>Spirochaeta</taxon>
    </lineage>
</organism>
<dbReference type="GO" id="GO:0046872">
    <property type="term" value="F:metal ion binding"/>
    <property type="evidence" value="ECO:0007669"/>
    <property type="project" value="UniProtKB-KW"/>
</dbReference>
<dbReference type="InterPro" id="IPR013815">
    <property type="entry name" value="ATP_grasp_subdomain_1"/>
</dbReference>
<dbReference type="InterPro" id="IPR011127">
    <property type="entry name" value="Dala_Dala_lig_N"/>
</dbReference>
<evidence type="ECO:0000256" key="2">
    <source>
        <dbReference type="ARBA" id="ARBA00010871"/>
    </source>
</evidence>
<evidence type="ECO:0000256" key="7">
    <source>
        <dbReference type="ARBA" id="ARBA00022842"/>
    </source>
</evidence>
<proteinExistence type="inferred from homology"/>
<keyword evidence="3 13" id="KW-0436">Ligase</keyword>
<evidence type="ECO:0000256" key="5">
    <source>
        <dbReference type="ARBA" id="ARBA00022741"/>
    </source>
</evidence>
<sequence length="358" mass="39809">MKNELILLYGGRSGEHEVSLRSAASVYNHLDKQRYNVTLIALSKEGLWYVQDNPSEECETLPLAEETDRLVSLLPMQGLLCRGEIIKPYAVFPVIHGTFGEDGTLQGLMEMCGFPYAGATTGGSYLGMDKEMAKIIWKSHGIDIIPFRTVRKFEYNEKEREAVNGKLVDELGLPLFVKPAMAGSSLGVSRVEGKDQLEEAILFALQFDTKAIVERAVKGKEVECSVIGNHETSAFPPGEIAPTHAFYDYEAKYIDPDGALLIIPAELEEKTAESLKSIARKAYEVLDLRGFARVDFFVEEKGRIILNEVNTIPGFTSISMFSMMCDVGGLPYGELLDRLIELAREQFAERSSLKFSLN</sequence>
<evidence type="ECO:0000313" key="20">
    <source>
        <dbReference type="Proteomes" id="UP000587760"/>
    </source>
</evidence>
<keyword evidence="5 15" id="KW-0547">Nucleotide-binding</keyword>
<feature type="binding site" evidence="15">
    <location>
        <position position="130"/>
    </location>
    <ligand>
        <name>ATP</name>
        <dbReference type="ChEBI" id="CHEBI:30616"/>
    </ligand>
</feature>